<evidence type="ECO:0000313" key="3">
    <source>
        <dbReference type="Proteomes" id="UP000605361"/>
    </source>
</evidence>
<dbReference type="AlphaFoldDB" id="A0A931F042"/>
<protein>
    <recommendedName>
        <fullName evidence="4">DUF4352 domain-containing protein</fullName>
    </recommendedName>
</protein>
<gene>
    <name evidence="2" type="ORF">ITP53_13750</name>
</gene>
<comment type="caution">
    <text evidence="2">The sequence shown here is derived from an EMBL/GenBank/DDBJ whole genome shotgun (WGS) entry which is preliminary data.</text>
</comment>
<reference evidence="2" key="1">
    <citation type="submission" date="2020-11" db="EMBL/GenBank/DDBJ databases">
        <title>Whole-genome analyses of Nonomuraea sp. K274.</title>
        <authorList>
            <person name="Veyisoglu A."/>
        </authorList>
    </citation>
    <scope>NUCLEOTIDE SEQUENCE</scope>
    <source>
        <strain evidence="2">K274</strain>
    </source>
</reference>
<feature type="transmembrane region" description="Helical" evidence="1">
    <location>
        <begin position="16"/>
        <end position="38"/>
    </location>
</feature>
<keyword evidence="1" id="KW-1133">Transmembrane helix</keyword>
<evidence type="ECO:0008006" key="4">
    <source>
        <dbReference type="Google" id="ProtNLM"/>
    </source>
</evidence>
<proteinExistence type="predicted"/>
<keyword evidence="1" id="KW-0812">Transmembrane</keyword>
<accession>A0A931F042</accession>
<organism evidence="2 3">
    <name type="scientific">Nonomuraea cypriaca</name>
    <dbReference type="NCBI Taxonomy" id="1187855"/>
    <lineage>
        <taxon>Bacteria</taxon>
        <taxon>Bacillati</taxon>
        <taxon>Actinomycetota</taxon>
        <taxon>Actinomycetes</taxon>
        <taxon>Streptosporangiales</taxon>
        <taxon>Streptosporangiaceae</taxon>
        <taxon>Nonomuraea</taxon>
    </lineage>
</organism>
<evidence type="ECO:0000256" key="1">
    <source>
        <dbReference type="SAM" id="Phobius"/>
    </source>
</evidence>
<dbReference type="EMBL" id="JADOGI010000033">
    <property type="protein sequence ID" value="MBF8186786.1"/>
    <property type="molecule type" value="Genomic_DNA"/>
</dbReference>
<sequence length="220" mass="23578">MTEPSGGSMEAHRRPVVVPAVALTALTAVGITALLGGLGEAQVQPDPLSPGAVLDQGLYETKFVESRVTVQKGEGSWDEDKRFVDMVFDVTNKGDETLQVGSPPDKIEQAYLSTSFAGSLVKITPAFGKDSVAAYALSKGGETEQLQPGVPSRVLVRYELEKNEQPPKQITLDVASFAEEQEFNNDLLAWQMVATESGERGYLPEIKARVTLPVKKGATG</sequence>
<dbReference type="RefSeq" id="WP_195895757.1">
    <property type="nucleotide sequence ID" value="NZ_JADOGI010000033.1"/>
</dbReference>
<keyword evidence="1" id="KW-0472">Membrane</keyword>
<name>A0A931F042_9ACTN</name>
<evidence type="ECO:0000313" key="2">
    <source>
        <dbReference type="EMBL" id="MBF8186786.1"/>
    </source>
</evidence>
<keyword evidence="3" id="KW-1185">Reference proteome</keyword>
<dbReference type="Proteomes" id="UP000605361">
    <property type="component" value="Unassembled WGS sequence"/>
</dbReference>